<dbReference type="EMBL" id="BKCJ010007164">
    <property type="protein sequence ID" value="GEU75854.1"/>
    <property type="molecule type" value="Genomic_DNA"/>
</dbReference>
<organism evidence="1">
    <name type="scientific">Tanacetum cinerariifolium</name>
    <name type="common">Dalmatian daisy</name>
    <name type="synonym">Chrysanthemum cinerariifolium</name>
    <dbReference type="NCBI Taxonomy" id="118510"/>
    <lineage>
        <taxon>Eukaryota</taxon>
        <taxon>Viridiplantae</taxon>
        <taxon>Streptophyta</taxon>
        <taxon>Embryophyta</taxon>
        <taxon>Tracheophyta</taxon>
        <taxon>Spermatophyta</taxon>
        <taxon>Magnoliopsida</taxon>
        <taxon>eudicotyledons</taxon>
        <taxon>Gunneridae</taxon>
        <taxon>Pentapetalae</taxon>
        <taxon>asterids</taxon>
        <taxon>campanulids</taxon>
        <taxon>Asterales</taxon>
        <taxon>Asteraceae</taxon>
        <taxon>Asteroideae</taxon>
        <taxon>Anthemideae</taxon>
        <taxon>Anthemidinae</taxon>
        <taxon>Tanacetum</taxon>
    </lineage>
</organism>
<name>A0A6L2MUB6_TANCI</name>
<evidence type="ECO:0000313" key="1">
    <source>
        <dbReference type="EMBL" id="GEU75854.1"/>
    </source>
</evidence>
<comment type="caution">
    <text evidence="1">The sequence shown here is derived from an EMBL/GenBank/DDBJ whole genome shotgun (WGS) entry which is preliminary data.</text>
</comment>
<sequence length="200" mass="23257">MNPNSNNEYEYVSEDADKTDLWFMTKAIEMHEMMEQKKVKVQGHDNLYTRRSLTTSLTPFNGTKLNTGFFTRLKRKRPRHLNIPLVFLNYGDSPHLIEEEVDSDDSEGVGVGRRGLFPLGMIPNTLFCRDGSSRDPKDRDHLRMHEDKRRKIKVFSNGKTVVDVEETSIEMVFVSREAYGILTKDDFLFLRLVFNSDMTI</sequence>
<dbReference type="AlphaFoldDB" id="A0A6L2MUB6"/>
<protein>
    <submittedName>
        <fullName evidence="1">Uncharacterized protein</fullName>
    </submittedName>
</protein>
<accession>A0A6L2MUB6</accession>
<gene>
    <name evidence="1" type="ORF">Tci_047832</name>
</gene>
<proteinExistence type="predicted"/>
<reference evidence="1" key="1">
    <citation type="journal article" date="2019" name="Sci. Rep.">
        <title>Draft genome of Tanacetum cinerariifolium, the natural source of mosquito coil.</title>
        <authorList>
            <person name="Yamashiro T."/>
            <person name="Shiraishi A."/>
            <person name="Satake H."/>
            <person name="Nakayama K."/>
        </authorList>
    </citation>
    <scope>NUCLEOTIDE SEQUENCE</scope>
</reference>